<proteinExistence type="inferred from homology"/>
<keyword evidence="2 5" id="KW-0689">Ribosomal protein</keyword>
<dbReference type="GO" id="GO:0022627">
    <property type="term" value="C:cytosolic small ribosomal subunit"/>
    <property type="evidence" value="ECO:0007669"/>
    <property type="project" value="TreeGrafter"/>
</dbReference>
<keyword evidence="9" id="KW-1185">Reference proteome</keyword>
<evidence type="ECO:0000256" key="5">
    <source>
        <dbReference type="HAMAP-Rule" id="MF_00532"/>
    </source>
</evidence>
<dbReference type="EMBL" id="CP036287">
    <property type="protein sequence ID" value="QDU66989.1"/>
    <property type="molecule type" value="Genomic_DNA"/>
</dbReference>
<keyword evidence="3 5" id="KW-0687">Ribonucleoprotein</keyword>
<evidence type="ECO:0000256" key="3">
    <source>
        <dbReference type="ARBA" id="ARBA00023274"/>
    </source>
</evidence>
<protein>
    <recommendedName>
        <fullName evidence="4 5">Small ribosomal subunit protein uS9</fullName>
    </recommendedName>
</protein>
<dbReference type="SUPFAM" id="SSF54211">
    <property type="entry name" value="Ribosomal protein S5 domain 2-like"/>
    <property type="match status" value="1"/>
</dbReference>
<dbReference type="InterPro" id="IPR014721">
    <property type="entry name" value="Ribsml_uS5_D2-typ_fold_subgr"/>
</dbReference>
<dbReference type="PANTHER" id="PTHR21569">
    <property type="entry name" value="RIBOSOMAL PROTEIN S9"/>
    <property type="match status" value="1"/>
</dbReference>
<dbReference type="PROSITE" id="PS00360">
    <property type="entry name" value="RIBOSOMAL_S9"/>
    <property type="match status" value="1"/>
</dbReference>
<dbReference type="InterPro" id="IPR020574">
    <property type="entry name" value="Ribosomal_uS9_CS"/>
</dbReference>
<dbReference type="GO" id="GO:0003735">
    <property type="term" value="F:structural constituent of ribosome"/>
    <property type="evidence" value="ECO:0007669"/>
    <property type="project" value="InterPro"/>
</dbReference>
<sequence length="132" mass="14545">MTVNNPYTWGLGRRKSAVARVRIKPGSGAFNVNGKPVDEFFPTIRDRKASQSPLALLAEGESYDINATVHGGGPHGQAGAVRLGLGRALKEVNPTHFEDLREGGHLTRDPRMKERKKPGRRGARRGFQFSKR</sequence>
<dbReference type="Pfam" id="PF00380">
    <property type="entry name" value="Ribosomal_S9"/>
    <property type="match status" value="1"/>
</dbReference>
<dbReference type="GO" id="GO:0003723">
    <property type="term" value="F:RNA binding"/>
    <property type="evidence" value="ECO:0007669"/>
    <property type="project" value="TreeGrafter"/>
</dbReference>
<dbReference type="HAMAP" id="MF_00532_B">
    <property type="entry name" value="Ribosomal_uS9_B"/>
    <property type="match status" value="1"/>
</dbReference>
<organism evidence="8 9">
    <name type="scientific">Engelhardtia mirabilis</name>
    <dbReference type="NCBI Taxonomy" id="2528011"/>
    <lineage>
        <taxon>Bacteria</taxon>
        <taxon>Pseudomonadati</taxon>
        <taxon>Planctomycetota</taxon>
        <taxon>Planctomycetia</taxon>
        <taxon>Planctomycetia incertae sedis</taxon>
        <taxon>Engelhardtia</taxon>
    </lineage>
</organism>
<dbReference type="Gene3D" id="3.30.230.10">
    <property type="match status" value="1"/>
</dbReference>
<dbReference type="AlphaFoldDB" id="A0A518BJ32"/>
<dbReference type="RefSeq" id="WP_145064783.1">
    <property type="nucleotide sequence ID" value="NZ_CP036287.1"/>
</dbReference>
<dbReference type="KEGG" id="pbap:Pla133_20660"/>
<accession>A0A518BJ32</accession>
<dbReference type="Proteomes" id="UP000316921">
    <property type="component" value="Chromosome"/>
</dbReference>
<feature type="region of interest" description="Disordered" evidence="7">
    <location>
        <begin position="99"/>
        <end position="132"/>
    </location>
</feature>
<evidence type="ECO:0000256" key="4">
    <source>
        <dbReference type="ARBA" id="ARBA00035259"/>
    </source>
</evidence>
<evidence type="ECO:0000256" key="6">
    <source>
        <dbReference type="RuleBase" id="RU003815"/>
    </source>
</evidence>
<evidence type="ECO:0000256" key="7">
    <source>
        <dbReference type="SAM" id="MobiDB-lite"/>
    </source>
</evidence>
<dbReference type="InterPro" id="IPR000754">
    <property type="entry name" value="Ribosomal_uS9"/>
</dbReference>
<evidence type="ECO:0000313" key="8">
    <source>
        <dbReference type="EMBL" id="QDU66989.1"/>
    </source>
</evidence>
<evidence type="ECO:0000256" key="1">
    <source>
        <dbReference type="ARBA" id="ARBA00005251"/>
    </source>
</evidence>
<feature type="compositionally biased region" description="Basic residues" evidence="7">
    <location>
        <begin position="113"/>
        <end position="132"/>
    </location>
</feature>
<dbReference type="InterPro" id="IPR023035">
    <property type="entry name" value="Ribosomal_uS9_bac/plastid"/>
</dbReference>
<dbReference type="NCBIfam" id="NF001099">
    <property type="entry name" value="PRK00132.1"/>
    <property type="match status" value="1"/>
</dbReference>
<feature type="compositionally biased region" description="Basic and acidic residues" evidence="7">
    <location>
        <begin position="99"/>
        <end position="112"/>
    </location>
</feature>
<gene>
    <name evidence="5 8" type="primary">rpsI</name>
    <name evidence="8" type="ORF">Pla133_20660</name>
</gene>
<evidence type="ECO:0000313" key="9">
    <source>
        <dbReference type="Proteomes" id="UP000316921"/>
    </source>
</evidence>
<dbReference type="InterPro" id="IPR020568">
    <property type="entry name" value="Ribosomal_Su5_D2-typ_SF"/>
</dbReference>
<dbReference type="PANTHER" id="PTHR21569:SF1">
    <property type="entry name" value="SMALL RIBOSOMAL SUBUNIT PROTEIN US9M"/>
    <property type="match status" value="1"/>
</dbReference>
<dbReference type="FunFam" id="3.30.230.10:FF:000001">
    <property type="entry name" value="30S ribosomal protein S9"/>
    <property type="match status" value="1"/>
</dbReference>
<evidence type="ECO:0000256" key="2">
    <source>
        <dbReference type="ARBA" id="ARBA00022980"/>
    </source>
</evidence>
<name>A0A518BJ32_9BACT</name>
<comment type="similarity">
    <text evidence="1 5 6">Belongs to the universal ribosomal protein uS9 family.</text>
</comment>
<reference evidence="8 9" key="1">
    <citation type="submission" date="2019-02" db="EMBL/GenBank/DDBJ databases">
        <title>Deep-cultivation of Planctomycetes and their phenomic and genomic characterization uncovers novel biology.</title>
        <authorList>
            <person name="Wiegand S."/>
            <person name="Jogler M."/>
            <person name="Boedeker C."/>
            <person name="Pinto D."/>
            <person name="Vollmers J."/>
            <person name="Rivas-Marin E."/>
            <person name="Kohn T."/>
            <person name="Peeters S.H."/>
            <person name="Heuer A."/>
            <person name="Rast P."/>
            <person name="Oberbeckmann S."/>
            <person name="Bunk B."/>
            <person name="Jeske O."/>
            <person name="Meyerdierks A."/>
            <person name="Storesund J.E."/>
            <person name="Kallscheuer N."/>
            <person name="Luecker S."/>
            <person name="Lage O.M."/>
            <person name="Pohl T."/>
            <person name="Merkel B.J."/>
            <person name="Hornburger P."/>
            <person name="Mueller R.-W."/>
            <person name="Bruemmer F."/>
            <person name="Labrenz M."/>
            <person name="Spormann A.M."/>
            <person name="Op den Camp H."/>
            <person name="Overmann J."/>
            <person name="Amann R."/>
            <person name="Jetten M.S.M."/>
            <person name="Mascher T."/>
            <person name="Medema M.H."/>
            <person name="Devos D.P."/>
            <person name="Kaster A.-K."/>
            <person name="Ovreas L."/>
            <person name="Rohde M."/>
            <person name="Galperin M.Y."/>
            <person name="Jogler C."/>
        </authorList>
    </citation>
    <scope>NUCLEOTIDE SEQUENCE [LARGE SCALE GENOMIC DNA]</scope>
    <source>
        <strain evidence="8 9">Pla133</strain>
    </source>
</reference>
<dbReference type="GO" id="GO:0006412">
    <property type="term" value="P:translation"/>
    <property type="evidence" value="ECO:0007669"/>
    <property type="project" value="UniProtKB-UniRule"/>
</dbReference>